<evidence type="ECO:0000256" key="5">
    <source>
        <dbReference type="ARBA" id="ARBA00023136"/>
    </source>
</evidence>
<keyword evidence="3" id="KW-0479">Metal-binding</keyword>
<dbReference type="Proteomes" id="UP001140206">
    <property type="component" value="Chromosome 1"/>
</dbReference>
<dbReference type="GO" id="GO:0016020">
    <property type="term" value="C:membrane"/>
    <property type="evidence" value="ECO:0007669"/>
    <property type="project" value="UniProtKB-SubCell"/>
</dbReference>
<keyword evidence="5" id="KW-0472">Membrane</keyword>
<dbReference type="InterPro" id="IPR001128">
    <property type="entry name" value="Cyt_P450"/>
</dbReference>
<dbReference type="GO" id="GO:0016709">
    <property type="term" value="F:oxidoreductase activity, acting on paired donors, with incorporation or reduction of molecular oxygen, NAD(P)H as one donor, and incorporation of one atom of oxygen"/>
    <property type="evidence" value="ECO:0007669"/>
    <property type="project" value="TreeGrafter"/>
</dbReference>
<dbReference type="InterPro" id="IPR002401">
    <property type="entry name" value="Cyt_P450_E_grp-I"/>
</dbReference>
<dbReference type="PANTHER" id="PTHR24298">
    <property type="entry name" value="FLAVONOID 3'-MONOOXYGENASE-RELATED"/>
    <property type="match status" value="1"/>
</dbReference>
<dbReference type="EMBL" id="JAMFTS010000001">
    <property type="protein sequence ID" value="KAJ4803500.1"/>
    <property type="molecule type" value="Genomic_DNA"/>
</dbReference>
<sequence length="148" mass="16841">MSNIESILQDLHARYGPIITLRLGSRLSINISDRYLAHSALITHGATFAGRPKQTAIREILNVNYHTINTATYGPLWRLLRRNLAGEVLQPSHVKLLSSARKWTVDLLKEELSCSYNSNSKPLIESFHLAMFSLLVYMFFGERLDEVI</sequence>
<dbReference type="PRINTS" id="PR00463">
    <property type="entry name" value="EP450I"/>
</dbReference>
<keyword evidence="4" id="KW-1133">Transmembrane helix</keyword>
<keyword evidence="2" id="KW-0812">Transmembrane</keyword>
<reference evidence="6" key="1">
    <citation type="submission" date="2022-08" db="EMBL/GenBank/DDBJ databases">
        <authorList>
            <person name="Marques A."/>
        </authorList>
    </citation>
    <scope>NUCLEOTIDE SEQUENCE</scope>
    <source>
        <strain evidence="6">RhyPub2mFocal</strain>
        <tissue evidence="6">Leaves</tissue>
    </source>
</reference>
<name>A0AAV8GH00_9POAL</name>
<dbReference type="GO" id="GO:0020037">
    <property type="term" value="F:heme binding"/>
    <property type="evidence" value="ECO:0007669"/>
    <property type="project" value="InterPro"/>
</dbReference>
<keyword evidence="7" id="KW-1185">Reference proteome</keyword>
<evidence type="ECO:0000256" key="1">
    <source>
        <dbReference type="ARBA" id="ARBA00004167"/>
    </source>
</evidence>
<evidence type="ECO:0000313" key="7">
    <source>
        <dbReference type="Proteomes" id="UP001140206"/>
    </source>
</evidence>
<evidence type="ECO:0000313" key="6">
    <source>
        <dbReference type="EMBL" id="KAJ4803500.1"/>
    </source>
</evidence>
<evidence type="ECO:0000256" key="2">
    <source>
        <dbReference type="ARBA" id="ARBA00022692"/>
    </source>
</evidence>
<organism evidence="6 7">
    <name type="scientific">Rhynchospora pubera</name>
    <dbReference type="NCBI Taxonomy" id="906938"/>
    <lineage>
        <taxon>Eukaryota</taxon>
        <taxon>Viridiplantae</taxon>
        <taxon>Streptophyta</taxon>
        <taxon>Embryophyta</taxon>
        <taxon>Tracheophyta</taxon>
        <taxon>Spermatophyta</taxon>
        <taxon>Magnoliopsida</taxon>
        <taxon>Liliopsida</taxon>
        <taxon>Poales</taxon>
        <taxon>Cyperaceae</taxon>
        <taxon>Cyperoideae</taxon>
        <taxon>Rhynchosporeae</taxon>
        <taxon>Rhynchospora</taxon>
    </lineage>
</organism>
<evidence type="ECO:0008006" key="8">
    <source>
        <dbReference type="Google" id="ProtNLM"/>
    </source>
</evidence>
<protein>
    <recommendedName>
        <fullName evidence="8">Cytochrome P450</fullName>
    </recommendedName>
</protein>
<evidence type="ECO:0000256" key="3">
    <source>
        <dbReference type="ARBA" id="ARBA00022723"/>
    </source>
</evidence>
<dbReference type="Pfam" id="PF00067">
    <property type="entry name" value="p450"/>
    <property type="match status" value="1"/>
</dbReference>
<accession>A0AAV8GH00</accession>
<dbReference type="SUPFAM" id="SSF48264">
    <property type="entry name" value="Cytochrome P450"/>
    <property type="match status" value="1"/>
</dbReference>
<dbReference type="InterPro" id="IPR051103">
    <property type="entry name" value="Plant_metabolite_P450s"/>
</dbReference>
<evidence type="ECO:0000256" key="4">
    <source>
        <dbReference type="ARBA" id="ARBA00022989"/>
    </source>
</evidence>
<dbReference type="GO" id="GO:0005506">
    <property type="term" value="F:iron ion binding"/>
    <property type="evidence" value="ECO:0007669"/>
    <property type="project" value="InterPro"/>
</dbReference>
<dbReference type="AlphaFoldDB" id="A0AAV8GH00"/>
<dbReference type="Gene3D" id="1.10.630.10">
    <property type="entry name" value="Cytochrome P450"/>
    <property type="match status" value="1"/>
</dbReference>
<dbReference type="InterPro" id="IPR036396">
    <property type="entry name" value="Cyt_P450_sf"/>
</dbReference>
<dbReference type="PANTHER" id="PTHR24298:SF800">
    <property type="entry name" value="CYTOCHROME P450 89A2-RELATED"/>
    <property type="match status" value="1"/>
</dbReference>
<gene>
    <name evidence="6" type="ORF">LUZ62_016066</name>
</gene>
<proteinExistence type="predicted"/>
<comment type="subcellular location">
    <subcellularLocation>
        <location evidence="1">Membrane</location>
        <topology evidence="1">Single-pass membrane protein</topology>
    </subcellularLocation>
</comment>
<comment type="caution">
    <text evidence="6">The sequence shown here is derived from an EMBL/GenBank/DDBJ whole genome shotgun (WGS) entry which is preliminary data.</text>
</comment>